<keyword evidence="4" id="KW-1185">Reference proteome</keyword>
<accession>A0A6F8PWR3</accession>
<evidence type="ECO:0000256" key="1">
    <source>
        <dbReference type="ARBA" id="ARBA00008950"/>
    </source>
</evidence>
<name>A0A6F8PWR3_9GAMM</name>
<dbReference type="Pfam" id="PF12850">
    <property type="entry name" value="Metallophos_2"/>
    <property type="match status" value="1"/>
</dbReference>
<comment type="similarity">
    <text evidence="1">Belongs to the metallophosphoesterase superfamily. YfcE family.</text>
</comment>
<dbReference type="InterPro" id="IPR029052">
    <property type="entry name" value="Metallo-depent_PP-like"/>
</dbReference>
<gene>
    <name evidence="3" type="ORF">THMIRHAS_18110</name>
</gene>
<reference evidence="4" key="1">
    <citation type="submission" date="2019-11" db="EMBL/GenBank/DDBJ databases">
        <title>Isolation and characterization of two novel species in the genus Thiomicrorhabdus.</title>
        <authorList>
            <person name="Mochizuki J."/>
            <person name="Kojima H."/>
            <person name="Fukui M."/>
        </authorList>
    </citation>
    <scope>NUCLEOTIDE SEQUENCE [LARGE SCALE GENOMIC DNA]</scope>
    <source>
        <strain evidence="4">aks77</strain>
    </source>
</reference>
<evidence type="ECO:0000259" key="2">
    <source>
        <dbReference type="Pfam" id="PF12850"/>
    </source>
</evidence>
<dbReference type="RefSeq" id="WP_173273034.1">
    <property type="nucleotide sequence ID" value="NZ_AP021889.1"/>
</dbReference>
<evidence type="ECO:0000313" key="3">
    <source>
        <dbReference type="EMBL" id="BBP46438.1"/>
    </source>
</evidence>
<dbReference type="InterPro" id="IPR024654">
    <property type="entry name" value="Calcineurin-like_PHP_lpxH"/>
</dbReference>
<dbReference type="SUPFAM" id="SSF56300">
    <property type="entry name" value="Metallo-dependent phosphatases"/>
    <property type="match status" value="1"/>
</dbReference>
<dbReference type="Gene3D" id="3.60.21.10">
    <property type="match status" value="1"/>
</dbReference>
<evidence type="ECO:0000313" key="4">
    <source>
        <dbReference type="Proteomes" id="UP000501726"/>
    </source>
</evidence>
<protein>
    <recommendedName>
        <fullName evidence="2">Calcineurin-like phosphoesterase domain-containing protein</fullName>
    </recommendedName>
</protein>
<feature type="domain" description="Calcineurin-like phosphoesterase" evidence="2">
    <location>
        <begin position="13"/>
        <end position="182"/>
    </location>
</feature>
<sequence>MTKLSDQINLDTWIVSDTHFGHEAILTYEPTRAAAMQADGFSNQNEWMIHQWNRLVDKTDLVLHLGDFAFKGKSVIEQLNGCIVLLIGNHDVKNVPWYRAYQKQFPERFQLIEEAGKLSEPIGVSGLIKTFANQKVFFSHYPLVSEDPFTRGKAKATRDAMAQLFIAEQCAFNIHGHVHSNDGFTDKTRERNVSWEKTDFQPIQLKELLNL</sequence>
<dbReference type="Proteomes" id="UP000501726">
    <property type="component" value="Chromosome"/>
</dbReference>
<dbReference type="AlphaFoldDB" id="A0A6F8PWR3"/>
<dbReference type="KEGG" id="tse:THMIRHAS_18110"/>
<dbReference type="EMBL" id="AP021889">
    <property type="protein sequence ID" value="BBP46438.1"/>
    <property type="molecule type" value="Genomic_DNA"/>
</dbReference>
<organism evidence="3 4">
    <name type="scientific">Thiosulfatimonas sediminis</name>
    <dbReference type="NCBI Taxonomy" id="2675054"/>
    <lineage>
        <taxon>Bacteria</taxon>
        <taxon>Pseudomonadati</taxon>
        <taxon>Pseudomonadota</taxon>
        <taxon>Gammaproteobacteria</taxon>
        <taxon>Thiotrichales</taxon>
        <taxon>Piscirickettsiaceae</taxon>
        <taxon>Thiosulfatimonas</taxon>
    </lineage>
</organism>
<proteinExistence type="inferred from homology"/>